<keyword evidence="7 12" id="KW-0375">Hydrogen ion transport</keyword>
<evidence type="ECO:0000256" key="5">
    <source>
        <dbReference type="ARBA" id="ARBA00022547"/>
    </source>
</evidence>
<reference evidence="14" key="1">
    <citation type="submission" date="2021-11" db="EMBL/GenBank/DDBJ databases">
        <authorList>
            <person name="Ge X.-Y."/>
            <person name="Peng L."/>
            <person name="Sun C.-H."/>
            <person name="Wang B.-X."/>
        </authorList>
    </citation>
    <scope>NUCLEOTIDE SEQUENCE</scope>
</reference>
<organism evidence="14">
    <name type="scientific">Pseudopotamorites peniculus</name>
    <dbReference type="NCBI Taxonomy" id="2904919"/>
    <lineage>
        <taxon>Eukaryota</taxon>
        <taxon>Metazoa</taxon>
        <taxon>Ecdysozoa</taxon>
        <taxon>Arthropoda</taxon>
        <taxon>Hexapoda</taxon>
        <taxon>Insecta</taxon>
        <taxon>Pterygota</taxon>
        <taxon>Neoptera</taxon>
        <taxon>Endopterygota</taxon>
        <taxon>Trichoptera</taxon>
        <taxon>Integripalpia</taxon>
        <taxon>Plenitentoria</taxon>
        <taxon>Limnephiloidea</taxon>
        <taxon>Limnephilidae</taxon>
        <taxon>Pseudostenophylacinae</taxon>
        <taxon>Pseudopotamorites</taxon>
    </lineage>
</organism>
<evidence type="ECO:0000256" key="8">
    <source>
        <dbReference type="ARBA" id="ARBA00022989"/>
    </source>
</evidence>
<evidence type="ECO:0000256" key="9">
    <source>
        <dbReference type="ARBA" id="ARBA00023065"/>
    </source>
</evidence>
<keyword evidence="6 12" id="KW-0812">Transmembrane</keyword>
<evidence type="ECO:0000256" key="12">
    <source>
        <dbReference type="RuleBase" id="RU003661"/>
    </source>
</evidence>
<evidence type="ECO:0000256" key="13">
    <source>
        <dbReference type="SAM" id="Phobius"/>
    </source>
</evidence>
<dbReference type="GO" id="GO:0015986">
    <property type="term" value="P:proton motive force-driven ATP synthesis"/>
    <property type="evidence" value="ECO:0007669"/>
    <property type="project" value="InterPro"/>
</dbReference>
<dbReference type="GeneID" id="77426447"/>
<proteinExistence type="inferred from homology"/>
<comment type="similarity">
    <text evidence="2 12">Belongs to the ATPase protein 8 family.</text>
</comment>
<keyword evidence="11 13" id="KW-0472">Membrane</keyword>
<dbReference type="GO" id="GO:0031966">
    <property type="term" value="C:mitochondrial membrane"/>
    <property type="evidence" value="ECO:0007669"/>
    <property type="project" value="UniProtKB-SubCell"/>
</dbReference>
<accession>A0A9E8LP85</accession>
<dbReference type="CTD" id="4509"/>
<evidence type="ECO:0000256" key="10">
    <source>
        <dbReference type="ARBA" id="ARBA00023128"/>
    </source>
</evidence>
<dbReference type="Pfam" id="PF00895">
    <property type="entry name" value="ATP-synt_8"/>
    <property type="match status" value="1"/>
</dbReference>
<geneLocation type="mitochondrion" evidence="14"/>
<name>A0A9E8LP85_9NEOP</name>
<evidence type="ECO:0000256" key="7">
    <source>
        <dbReference type="ARBA" id="ARBA00022781"/>
    </source>
</evidence>
<keyword evidence="5 12" id="KW-0138">CF(0)</keyword>
<evidence type="ECO:0000256" key="4">
    <source>
        <dbReference type="ARBA" id="ARBA00022448"/>
    </source>
</evidence>
<dbReference type="InterPro" id="IPR001421">
    <property type="entry name" value="ATP8_metazoa"/>
</dbReference>
<dbReference type="EMBL" id="OL678044">
    <property type="protein sequence ID" value="UZZ44302.1"/>
    <property type="molecule type" value="Genomic_DNA"/>
</dbReference>
<comment type="subcellular location">
    <subcellularLocation>
        <location evidence="1 12">Mitochondrion membrane</location>
        <topology evidence="1 12">Single-pass membrane protein</topology>
    </subcellularLocation>
</comment>
<evidence type="ECO:0000256" key="2">
    <source>
        <dbReference type="ARBA" id="ARBA00008892"/>
    </source>
</evidence>
<protein>
    <recommendedName>
        <fullName evidence="12">ATP synthase complex subunit 8</fullName>
    </recommendedName>
</protein>
<keyword evidence="10 12" id="KW-0496">Mitochondrion</keyword>
<evidence type="ECO:0000256" key="6">
    <source>
        <dbReference type="ARBA" id="ARBA00022692"/>
    </source>
</evidence>
<sequence length="56" mass="7030">MPQMMPLNWIFLFLTFNLIFYIFLIYNYYNLNYFLAPSQSHQPNYSKSFYNFWPLN</sequence>
<evidence type="ECO:0000256" key="11">
    <source>
        <dbReference type="ARBA" id="ARBA00023136"/>
    </source>
</evidence>
<feature type="transmembrane region" description="Helical" evidence="13">
    <location>
        <begin position="7"/>
        <end position="29"/>
    </location>
</feature>
<evidence type="ECO:0000256" key="3">
    <source>
        <dbReference type="ARBA" id="ARBA00011291"/>
    </source>
</evidence>
<keyword evidence="8 13" id="KW-1133">Transmembrane helix</keyword>
<reference evidence="14" key="2">
    <citation type="journal article" date="2022" name="Syst. Entomol.">
        <title>Massive gene rearrangements of mitochondrial genomes and implications for the phylogeny of Trichoptera (Insecta).</title>
        <authorList>
            <person name="Ge X."/>
            <person name="Peng L."/>
            <person name="Vogler A.P."/>
            <person name="Morse J.C."/>
            <person name="Yang L."/>
            <person name="Sun C."/>
            <person name="Wang B."/>
        </authorList>
    </citation>
    <scope>NUCLEOTIDE SEQUENCE</scope>
</reference>
<keyword evidence="4 12" id="KW-0813">Transport</keyword>
<dbReference type="AlphaFoldDB" id="A0A9E8LP85"/>
<evidence type="ECO:0000256" key="1">
    <source>
        <dbReference type="ARBA" id="ARBA00004304"/>
    </source>
</evidence>
<comment type="subunit">
    <text evidence="3">F-type ATPases have 2 components, CF(1) - the catalytic core - and CF(0) - the membrane proton channel.</text>
</comment>
<dbReference type="GO" id="GO:0045259">
    <property type="term" value="C:proton-transporting ATP synthase complex"/>
    <property type="evidence" value="ECO:0007669"/>
    <property type="project" value="UniProtKB-KW"/>
</dbReference>
<gene>
    <name evidence="14" type="primary">ATP8</name>
</gene>
<dbReference type="RefSeq" id="YP_010586501.1">
    <property type="nucleotide sequence ID" value="NC_069280.1"/>
</dbReference>
<keyword evidence="9 12" id="KW-0406">Ion transport</keyword>
<dbReference type="GO" id="GO:0015078">
    <property type="term" value="F:proton transmembrane transporter activity"/>
    <property type="evidence" value="ECO:0007669"/>
    <property type="project" value="InterPro"/>
</dbReference>
<evidence type="ECO:0000313" key="14">
    <source>
        <dbReference type="EMBL" id="UZZ44302.1"/>
    </source>
</evidence>